<comment type="caution">
    <text evidence="12">The sequence shown here is derived from an EMBL/GenBank/DDBJ whole genome shotgun (WGS) entry which is preliminary data.</text>
</comment>
<evidence type="ECO:0000256" key="3">
    <source>
        <dbReference type="ARBA" id="ARBA00022559"/>
    </source>
</evidence>
<dbReference type="Gene3D" id="3.40.30.10">
    <property type="entry name" value="Glutaredoxin"/>
    <property type="match status" value="1"/>
</dbReference>
<dbReference type="GO" id="GO:0045454">
    <property type="term" value="P:cell redox homeostasis"/>
    <property type="evidence" value="ECO:0007669"/>
    <property type="project" value="TreeGrafter"/>
</dbReference>
<dbReference type="InterPro" id="IPR000866">
    <property type="entry name" value="AhpC/TSA"/>
</dbReference>
<comment type="subunit">
    <text evidence="1">Monomer.</text>
</comment>
<keyword evidence="3" id="KW-0575">Peroxidase</keyword>
<evidence type="ECO:0000256" key="9">
    <source>
        <dbReference type="ARBA" id="ARBA00038489"/>
    </source>
</evidence>
<dbReference type="SUPFAM" id="SSF52833">
    <property type="entry name" value="Thioredoxin-like"/>
    <property type="match status" value="1"/>
</dbReference>
<dbReference type="Pfam" id="PF00578">
    <property type="entry name" value="AhpC-TSA"/>
    <property type="match status" value="1"/>
</dbReference>
<evidence type="ECO:0000256" key="2">
    <source>
        <dbReference type="ARBA" id="ARBA00013017"/>
    </source>
</evidence>
<comment type="catalytic activity">
    <reaction evidence="10">
        <text>a hydroperoxide + [thioredoxin]-dithiol = an alcohol + [thioredoxin]-disulfide + H2O</text>
        <dbReference type="Rhea" id="RHEA:62620"/>
        <dbReference type="Rhea" id="RHEA-COMP:10698"/>
        <dbReference type="Rhea" id="RHEA-COMP:10700"/>
        <dbReference type="ChEBI" id="CHEBI:15377"/>
        <dbReference type="ChEBI" id="CHEBI:29950"/>
        <dbReference type="ChEBI" id="CHEBI:30879"/>
        <dbReference type="ChEBI" id="CHEBI:35924"/>
        <dbReference type="ChEBI" id="CHEBI:50058"/>
        <dbReference type="EC" id="1.11.1.24"/>
    </reaction>
</comment>
<evidence type="ECO:0000256" key="10">
    <source>
        <dbReference type="ARBA" id="ARBA00049091"/>
    </source>
</evidence>
<dbReference type="GO" id="GO:0005737">
    <property type="term" value="C:cytoplasm"/>
    <property type="evidence" value="ECO:0007669"/>
    <property type="project" value="TreeGrafter"/>
</dbReference>
<dbReference type="InterPro" id="IPR050924">
    <property type="entry name" value="Peroxiredoxin_BCP/PrxQ"/>
</dbReference>
<keyword evidence="7" id="KW-0676">Redox-active center</keyword>
<gene>
    <name evidence="12" type="ORF">S01H4_42673</name>
</gene>
<reference evidence="12" key="1">
    <citation type="journal article" date="2014" name="Front. Microbiol.">
        <title>High frequency of phylogenetically diverse reductive dehalogenase-homologous genes in deep subseafloor sedimentary metagenomes.</title>
        <authorList>
            <person name="Kawai M."/>
            <person name="Futagami T."/>
            <person name="Toyoda A."/>
            <person name="Takaki Y."/>
            <person name="Nishi S."/>
            <person name="Hori S."/>
            <person name="Arai W."/>
            <person name="Tsubouchi T."/>
            <person name="Morono Y."/>
            <person name="Uchiyama I."/>
            <person name="Ito T."/>
            <person name="Fujiyama A."/>
            <person name="Inagaki F."/>
            <person name="Takami H."/>
        </authorList>
    </citation>
    <scope>NUCLEOTIDE SEQUENCE</scope>
    <source>
        <strain evidence="12">Expedition CK06-06</strain>
    </source>
</reference>
<proteinExistence type="inferred from homology"/>
<comment type="similarity">
    <text evidence="9">Belongs to the peroxiredoxin family. BCP/PrxQ subfamily.</text>
</comment>
<dbReference type="InterPro" id="IPR036249">
    <property type="entry name" value="Thioredoxin-like_sf"/>
</dbReference>
<dbReference type="AlphaFoldDB" id="X1CI53"/>
<feature type="domain" description="Thioredoxin" evidence="11">
    <location>
        <begin position="1"/>
        <end position="147"/>
    </location>
</feature>
<keyword evidence="4" id="KW-0049">Antioxidant</keyword>
<evidence type="ECO:0000256" key="5">
    <source>
        <dbReference type="ARBA" id="ARBA00023002"/>
    </source>
</evidence>
<dbReference type="InterPro" id="IPR024706">
    <property type="entry name" value="Peroxiredoxin_AhpC-typ"/>
</dbReference>
<dbReference type="InterPro" id="IPR013766">
    <property type="entry name" value="Thioredoxin_domain"/>
</dbReference>
<evidence type="ECO:0000256" key="1">
    <source>
        <dbReference type="ARBA" id="ARBA00011245"/>
    </source>
</evidence>
<evidence type="ECO:0000256" key="8">
    <source>
        <dbReference type="ARBA" id="ARBA00032824"/>
    </source>
</evidence>
<name>X1CI53_9ZZZZ</name>
<organism evidence="12">
    <name type="scientific">marine sediment metagenome</name>
    <dbReference type="NCBI Taxonomy" id="412755"/>
    <lineage>
        <taxon>unclassified sequences</taxon>
        <taxon>metagenomes</taxon>
        <taxon>ecological metagenomes</taxon>
    </lineage>
</organism>
<dbReference type="PANTHER" id="PTHR42801">
    <property type="entry name" value="THIOREDOXIN-DEPENDENT PEROXIDE REDUCTASE"/>
    <property type="match status" value="1"/>
</dbReference>
<sequence>WKSTDHIGKKMVVLYFYPADMTGGCTAQACGYRDRIESFERLNAEVIGVSGDTAKNHQVFKKAHQLNFTLLADTDGKIAELFGVPVSRGEKTVTKSIDGVDVDLTRTATAKRWTFIIDRNGKVVHRDDRVNAKADPDSVEMFIKAVE</sequence>
<dbReference type="PANTHER" id="PTHR42801:SF4">
    <property type="entry name" value="AHPC_TSA FAMILY PROTEIN"/>
    <property type="match status" value="1"/>
</dbReference>
<keyword evidence="6" id="KW-1015">Disulfide bond</keyword>
<dbReference type="EMBL" id="BART01023460">
    <property type="protein sequence ID" value="GAG92772.1"/>
    <property type="molecule type" value="Genomic_DNA"/>
</dbReference>
<accession>X1CI53</accession>
<dbReference type="CDD" id="cd03017">
    <property type="entry name" value="PRX_BCP"/>
    <property type="match status" value="1"/>
</dbReference>
<dbReference type="GO" id="GO:0008379">
    <property type="term" value="F:thioredoxin peroxidase activity"/>
    <property type="evidence" value="ECO:0007669"/>
    <property type="project" value="TreeGrafter"/>
</dbReference>
<evidence type="ECO:0000313" key="12">
    <source>
        <dbReference type="EMBL" id="GAG92772.1"/>
    </source>
</evidence>
<dbReference type="GO" id="GO:0034599">
    <property type="term" value="P:cellular response to oxidative stress"/>
    <property type="evidence" value="ECO:0007669"/>
    <property type="project" value="TreeGrafter"/>
</dbReference>
<evidence type="ECO:0000256" key="7">
    <source>
        <dbReference type="ARBA" id="ARBA00023284"/>
    </source>
</evidence>
<feature type="non-terminal residue" evidence="12">
    <location>
        <position position="1"/>
    </location>
</feature>
<dbReference type="PROSITE" id="PS51352">
    <property type="entry name" value="THIOREDOXIN_2"/>
    <property type="match status" value="1"/>
</dbReference>
<evidence type="ECO:0000256" key="6">
    <source>
        <dbReference type="ARBA" id="ARBA00023157"/>
    </source>
</evidence>
<evidence type="ECO:0000259" key="11">
    <source>
        <dbReference type="PROSITE" id="PS51352"/>
    </source>
</evidence>
<dbReference type="EC" id="1.11.1.24" evidence="2"/>
<evidence type="ECO:0000256" key="4">
    <source>
        <dbReference type="ARBA" id="ARBA00022862"/>
    </source>
</evidence>
<keyword evidence="5" id="KW-0560">Oxidoreductase</keyword>
<dbReference type="PIRSF" id="PIRSF000239">
    <property type="entry name" value="AHPC"/>
    <property type="match status" value="1"/>
</dbReference>
<protein>
    <recommendedName>
        <fullName evidence="2">thioredoxin-dependent peroxiredoxin</fullName>
        <ecNumber evidence="2">1.11.1.24</ecNumber>
    </recommendedName>
    <alternativeName>
        <fullName evidence="8">Thioredoxin peroxidase</fullName>
    </alternativeName>
</protein>